<accession>A0ABW8ID97</accession>
<comment type="caution">
    <text evidence="6">The sequence shown here is derived from an EMBL/GenBank/DDBJ whole genome shotgun (WGS) entry which is preliminary data.</text>
</comment>
<evidence type="ECO:0000256" key="2">
    <source>
        <dbReference type="ARBA" id="ARBA00022576"/>
    </source>
</evidence>
<proteinExistence type="predicted"/>
<evidence type="ECO:0000256" key="4">
    <source>
        <dbReference type="ARBA" id="ARBA00022898"/>
    </source>
</evidence>
<evidence type="ECO:0000259" key="5">
    <source>
        <dbReference type="Pfam" id="PF00155"/>
    </source>
</evidence>
<dbReference type="CDD" id="cd00609">
    <property type="entry name" value="AAT_like"/>
    <property type="match status" value="1"/>
</dbReference>
<keyword evidence="7" id="KW-1185">Reference proteome</keyword>
<keyword evidence="2 6" id="KW-0032">Aminotransferase</keyword>
<dbReference type="Pfam" id="PF00155">
    <property type="entry name" value="Aminotran_1_2"/>
    <property type="match status" value="1"/>
</dbReference>
<sequence>MTAPTPALPPFELPVSDLHSSVQDPSLGAVNFLNEIMQRYPHAISFAPGAPYPVFLESIDVQHYMDVFAESLKSSRHLSPAQIQRCLHQYGPAKGLINDIVARLLHRDEQLIVDAASIVITVGCQEAMLLLLRALRSDPNDQLAVVTPCYVGLIGAARLVEFDVVPIDECDSGIDLKQLRHACCEARAAGKRLKAVYVAPDHSNPSGTQMSDITRAALLDLAAELDFLIIEDNTYRFTSADESYPPLIKSLDRQHRVILLGTFAKTCTPGARVGYVVADQPIRSEDGRKRLFADELAALKTMVTVNTSPICQALIGGMLIAHEYSIRQLAQDKTRKYRKNLDCLLTALDEHLGDLPHVAWNRPNGGFFVRLRLPVPVDESLMALSAEQFGVLWTPMSHFHIDGRVSHELRLSCSYLSEQQIEEGMGRLSRFLHHLTTPLSAGMA</sequence>
<evidence type="ECO:0000313" key="7">
    <source>
        <dbReference type="Proteomes" id="UP001620409"/>
    </source>
</evidence>
<gene>
    <name evidence="6" type="ORF">ISP18_00860</name>
</gene>
<dbReference type="Gene3D" id="3.40.640.10">
    <property type="entry name" value="Type I PLP-dependent aspartate aminotransferase-like (Major domain)"/>
    <property type="match status" value="1"/>
</dbReference>
<keyword evidence="3" id="KW-0808">Transferase</keyword>
<reference evidence="6 7" key="1">
    <citation type="submission" date="2020-10" db="EMBL/GenBank/DDBJ databases">
        <title>Phylogeny of dyella-like bacteria.</title>
        <authorList>
            <person name="Fu J."/>
        </authorList>
    </citation>
    <scope>NUCLEOTIDE SEQUENCE [LARGE SCALE GENOMIC DNA]</scope>
    <source>
        <strain evidence="6 7">DHG40</strain>
    </source>
</reference>
<evidence type="ECO:0000256" key="1">
    <source>
        <dbReference type="ARBA" id="ARBA00001933"/>
    </source>
</evidence>
<dbReference type="RefSeq" id="WP_404559230.1">
    <property type="nucleotide sequence ID" value="NZ_JADIKI010000020.1"/>
</dbReference>
<feature type="domain" description="Aminotransferase class I/classII large" evidence="5">
    <location>
        <begin position="77"/>
        <end position="428"/>
    </location>
</feature>
<dbReference type="EMBL" id="JADIKI010000020">
    <property type="protein sequence ID" value="MFK2853143.1"/>
    <property type="molecule type" value="Genomic_DNA"/>
</dbReference>
<dbReference type="InterPro" id="IPR015421">
    <property type="entry name" value="PyrdxlP-dep_Trfase_major"/>
</dbReference>
<evidence type="ECO:0000256" key="3">
    <source>
        <dbReference type="ARBA" id="ARBA00022679"/>
    </source>
</evidence>
<name>A0ABW8ID97_9GAMM</name>
<keyword evidence="4" id="KW-0663">Pyridoxal phosphate</keyword>
<comment type="cofactor">
    <cofactor evidence="1">
        <name>pyridoxal 5'-phosphate</name>
        <dbReference type="ChEBI" id="CHEBI:597326"/>
    </cofactor>
</comment>
<evidence type="ECO:0000313" key="6">
    <source>
        <dbReference type="EMBL" id="MFK2853143.1"/>
    </source>
</evidence>
<dbReference type="InterPro" id="IPR050859">
    <property type="entry name" value="Class-I_PLP-dep_aminotransf"/>
</dbReference>
<dbReference type="InterPro" id="IPR015422">
    <property type="entry name" value="PyrdxlP-dep_Trfase_small"/>
</dbReference>
<dbReference type="InterPro" id="IPR004839">
    <property type="entry name" value="Aminotransferase_I/II_large"/>
</dbReference>
<protein>
    <submittedName>
        <fullName evidence="6">PLP-dependent aminotransferase family protein</fullName>
    </submittedName>
</protein>
<dbReference type="GO" id="GO:0008483">
    <property type="term" value="F:transaminase activity"/>
    <property type="evidence" value="ECO:0007669"/>
    <property type="project" value="UniProtKB-KW"/>
</dbReference>
<dbReference type="Gene3D" id="3.90.1150.10">
    <property type="entry name" value="Aspartate Aminotransferase, domain 1"/>
    <property type="match status" value="1"/>
</dbReference>
<dbReference type="Proteomes" id="UP001620409">
    <property type="component" value="Unassembled WGS sequence"/>
</dbReference>
<dbReference type="SUPFAM" id="SSF53383">
    <property type="entry name" value="PLP-dependent transferases"/>
    <property type="match status" value="1"/>
</dbReference>
<dbReference type="PANTHER" id="PTHR42790:SF19">
    <property type="entry name" value="KYNURENINE_ALPHA-AMINOADIPATE AMINOTRANSFERASE, MITOCHONDRIAL"/>
    <property type="match status" value="1"/>
</dbReference>
<organism evidence="6 7">
    <name type="scientific">Dyella humi</name>
    <dbReference type="NCBI Taxonomy" id="1770547"/>
    <lineage>
        <taxon>Bacteria</taxon>
        <taxon>Pseudomonadati</taxon>
        <taxon>Pseudomonadota</taxon>
        <taxon>Gammaproteobacteria</taxon>
        <taxon>Lysobacterales</taxon>
        <taxon>Rhodanobacteraceae</taxon>
        <taxon>Dyella</taxon>
    </lineage>
</organism>
<dbReference type="PANTHER" id="PTHR42790">
    <property type="entry name" value="AMINOTRANSFERASE"/>
    <property type="match status" value="1"/>
</dbReference>
<dbReference type="InterPro" id="IPR015424">
    <property type="entry name" value="PyrdxlP-dep_Trfase"/>
</dbReference>